<dbReference type="EMBL" id="JAEPCR010000077">
    <property type="protein sequence ID" value="MCG7979586.1"/>
    <property type="molecule type" value="Genomic_DNA"/>
</dbReference>
<protein>
    <submittedName>
        <fullName evidence="1">Uncharacterized protein</fullName>
    </submittedName>
</protein>
<sequence>MMPFWPSLLLLGLGWLMTRGRLNEPVGQDQGTAEAVAGYTFRYLSPEVIPGCWDKMDLAFLIRVDQFMWDSPGEWMVSPAVGAACRDYGSTTSRHYAVGRKADAIDLMLVDGDLEENYRFALARFGGVGVYPDWIPFHGLHVDGREGDRVATWAGIRQGGEQVYVAAEQAFV</sequence>
<evidence type="ECO:0000313" key="1">
    <source>
        <dbReference type="EMBL" id="MCG7979586.1"/>
    </source>
</evidence>
<name>A0A9E4TUD2_9GAMM</name>
<proteinExistence type="predicted"/>
<dbReference type="Proteomes" id="UP000886674">
    <property type="component" value="Unassembled WGS sequence"/>
</dbReference>
<evidence type="ECO:0000313" key="2">
    <source>
        <dbReference type="Proteomes" id="UP000886674"/>
    </source>
</evidence>
<dbReference type="AlphaFoldDB" id="A0A9E4TUD2"/>
<gene>
    <name evidence="1" type="ORF">JAY77_15765</name>
</gene>
<accession>A0A9E4TUD2</accession>
<comment type="caution">
    <text evidence="1">The sequence shown here is derived from an EMBL/GenBank/DDBJ whole genome shotgun (WGS) entry which is preliminary data.</text>
</comment>
<reference evidence="1" key="1">
    <citation type="journal article" date="2021" name="Proc. Natl. Acad. Sci. U.S.A.">
        <title>Global biogeography of chemosynthetic symbionts reveals both localized and globally distributed symbiont groups. .</title>
        <authorList>
            <person name="Osvatic J.T."/>
            <person name="Wilkins L.G.E."/>
            <person name="Leibrecht L."/>
            <person name="Leray M."/>
            <person name="Zauner S."/>
            <person name="Polzin J."/>
            <person name="Camacho Y."/>
            <person name="Gros O."/>
            <person name="van Gils J.A."/>
            <person name="Eisen J.A."/>
            <person name="Petersen J.M."/>
            <person name="Yuen B."/>
        </authorList>
    </citation>
    <scope>NUCLEOTIDE SEQUENCE</scope>
    <source>
        <strain evidence="1">MAGclacostrist055</strain>
    </source>
</reference>
<organism evidence="1 2">
    <name type="scientific">Candidatus Thiodiazotropha taylori</name>
    <dbReference type="NCBI Taxonomy" id="2792791"/>
    <lineage>
        <taxon>Bacteria</taxon>
        <taxon>Pseudomonadati</taxon>
        <taxon>Pseudomonadota</taxon>
        <taxon>Gammaproteobacteria</taxon>
        <taxon>Chromatiales</taxon>
        <taxon>Sedimenticolaceae</taxon>
        <taxon>Candidatus Thiodiazotropha</taxon>
    </lineage>
</organism>